<dbReference type="InterPro" id="IPR036397">
    <property type="entry name" value="RNaseH_sf"/>
</dbReference>
<evidence type="ECO:0000313" key="3">
    <source>
        <dbReference type="Proteomes" id="UP000031668"/>
    </source>
</evidence>
<organism evidence="2 3">
    <name type="scientific">Thelohanellus kitauei</name>
    <name type="common">Myxosporean</name>
    <dbReference type="NCBI Taxonomy" id="669202"/>
    <lineage>
        <taxon>Eukaryota</taxon>
        <taxon>Metazoa</taxon>
        <taxon>Cnidaria</taxon>
        <taxon>Myxozoa</taxon>
        <taxon>Myxosporea</taxon>
        <taxon>Bivalvulida</taxon>
        <taxon>Platysporina</taxon>
        <taxon>Myxobolidae</taxon>
        <taxon>Thelohanellus</taxon>
    </lineage>
</organism>
<dbReference type="OrthoDB" id="7756340at2759"/>
<dbReference type="AlphaFoldDB" id="A0A0C2M6X2"/>
<dbReference type="Proteomes" id="UP000031668">
    <property type="component" value="Unassembled WGS sequence"/>
</dbReference>
<protein>
    <recommendedName>
        <fullName evidence="1">Tc1-like transposase DDE domain-containing protein</fullName>
    </recommendedName>
</protein>
<comment type="caution">
    <text evidence="2">The sequence shown here is derived from an EMBL/GenBank/DDBJ whole genome shotgun (WGS) entry which is preliminary data.</text>
</comment>
<accession>A0A0C2M6X2</accession>
<dbReference type="EMBL" id="JWZT01004873">
    <property type="protein sequence ID" value="KII62780.1"/>
    <property type="molecule type" value="Genomic_DNA"/>
</dbReference>
<proteinExistence type="predicted"/>
<dbReference type="Gene3D" id="3.30.420.10">
    <property type="entry name" value="Ribonuclease H-like superfamily/Ribonuclease H"/>
    <property type="match status" value="1"/>
</dbReference>
<dbReference type="GO" id="GO:0003676">
    <property type="term" value="F:nucleic acid binding"/>
    <property type="evidence" value="ECO:0007669"/>
    <property type="project" value="InterPro"/>
</dbReference>
<reference evidence="2 3" key="1">
    <citation type="journal article" date="2014" name="Genome Biol. Evol.">
        <title>The genome of the myxosporean Thelohanellus kitauei shows adaptations to nutrient acquisition within its fish host.</title>
        <authorList>
            <person name="Yang Y."/>
            <person name="Xiong J."/>
            <person name="Zhou Z."/>
            <person name="Huo F."/>
            <person name="Miao W."/>
            <person name="Ran C."/>
            <person name="Liu Y."/>
            <person name="Zhang J."/>
            <person name="Feng J."/>
            <person name="Wang M."/>
            <person name="Wang M."/>
            <person name="Wang L."/>
            <person name="Yao B."/>
        </authorList>
    </citation>
    <scope>NUCLEOTIDE SEQUENCE [LARGE SCALE GENOMIC DNA]</scope>
    <source>
        <strain evidence="2">Wuqing</strain>
    </source>
</reference>
<feature type="domain" description="Tc1-like transposase DDE" evidence="1">
    <location>
        <begin position="3"/>
        <end position="54"/>
    </location>
</feature>
<dbReference type="InterPro" id="IPR038717">
    <property type="entry name" value="Tc1-like_DDE_dom"/>
</dbReference>
<name>A0A0C2M6X2_THEKT</name>
<dbReference type="Pfam" id="PF13358">
    <property type="entry name" value="DDE_3"/>
    <property type="match status" value="1"/>
</dbReference>
<keyword evidence="3" id="KW-1185">Reference proteome</keyword>
<sequence length="129" mass="15231">MDIRFHKTNRVKTMLQENCRVVIYLPPYSPFLNPIENLFSKRKKIVQRASPRSETDLFNLIESSSIEITPSGNDGYNQNMLKHNRRWCCLRDKKIMNRSKICEGLDLESDGLDRETLYMCHICPHQPQM</sequence>
<evidence type="ECO:0000313" key="2">
    <source>
        <dbReference type="EMBL" id="KII62780.1"/>
    </source>
</evidence>
<evidence type="ECO:0000259" key="1">
    <source>
        <dbReference type="Pfam" id="PF13358"/>
    </source>
</evidence>
<gene>
    <name evidence="2" type="ORF">RF11_08956</name>
</gene>